<proteinExistence type="predicted"/>
<sequence>MPATAGRVPMPAGNRVTTSNALKVSDRWTAIVGEDPYAQKEAQEGNMMEKLWADPRLHGDKRRIGTDDAGKAVFAVSGQEKREARKMDAAAAREAEFLAKQQQKREREEEATAKNEAREAKLMKKEKKKKKDKKSKKSKDKKRKKDKKDKKDKKEKKEKKSKDRKKDDSSDEEDSDMEEERKEKKSKDKKRHRDWFRQRLRQYAYIDVNSRTFPPLITSIHQQPEQLPKTSRFPEETVTPCQGTGVSGKMQKESRTFFHRTKVQSTVL</sequence>
<evidence type="ECO:0000256" key="1">
    <source>
        <dbReference type="SAM" id="MobiDB-lite"/>
    </source>
</evidence>
<feature type="compositionally biased region" description="Acidic residues" evidence="1">
    <location>
        <begin position="169"/>
        <end position="178"/>
    </location>
</feature>
<accession>A0AAE0EUR4</accession>
<organism evidence="2 3">
    <name type="scientific">Cymbomonas tetramitiformis</name>
    <dbReference type="NCBI Taxonomy" id="36881"/>
    <lineage>
        <taxon>Eukaryota</taxon>
        <taxon>Viridiplantae</taxon>
        <taxon>Chlorophyta</taxon>
        <taxon>Pyramimonadophyceae</taxon>
        <taxon>Pyramimonadales</taxon>
        <taxon>Pyramimonadaceae</taxon>
        <taxon>Cymbomonas</taxon>
    </lineage>
</organism>
<name>A0AAE0EUR4_9CHLO</name>
<keyword evidence="3" id="KW-1185">Reference proteome</keyword>
<gene>
    <name evidence="2" type="ORF">CYMTET_49222</name>
</gene>
<feature type="compositionally biased region" description="Basic and acidic residues" evidence="1">
    <location>
        <begin position="79"/>
        <end position="123"/>
    </location>
</feature>
<feature type="region of interest" description="Disordered" evidence="1">
    <location>
        <begin position="76"/>
        <end position="196"/>
    </location>
</feature>
<reference evidence="2 3" key="1">
    <citation type="journal article" date="2015" name="Genome Biol. Evol.">
        <title>Comparative Genomics of a Bacterivorous Green Alga Reveals Evolutionary Causalities and Consequences of Phago-Mixotrophic Mode of Nutrition.</title>
        <authorList>
            <person name="Burns J.A."/>
            <person name="Paasch A."/>
            <person name="Narechania A."/>
            <person name="Kim E."/>
        </authorList>
    </citation>
    <scope>NUCLEOTIDE SEQUENCE [LARGE SCALE GENOMIC DNA]</scope>
    <source>
        <strain evidence="2 3">PLY_AMNH</strain>
    </source>
</reference>
<feature type="compositionally biased region" description="Basic residues" evidence="1">
    <location>
        <begin position="187"/>
        <end position="196"/>
    </location>
</feature>
<feature type="compositionally biased region" description="Basic and acidic residues" evidence="1">
    <location>
        <begin position="158"/>
        <end position="168"/>
    </location>
</feature>
<feature type="region of interest" description="Disordered" evidence="1">
    <location>
        <begin position="227"/>
        <end position="251"/>
    </location>
</feature>
<comment type="caution">
    <text evidence="2">The sequence shown here is derived from an EMBL/GenBank/DDBJ whole genome shotgun (WGS) entry which is preliminary data.</text>
</comment>
<feature type="compositionally biased region" description="Basic residues" evidence="1">
    <location>
        <begin position="124"/>
        <end position="157"/>
    </location>
</feature>
<dbReference type="AlphaFoldDB" id="A0AAE0EUR4"/>
<evidence type="ECO:0000313" key="3">
    <source>
        <dbReference type="Proteomes" id="UP001190700"/>
    </source>
</evidence>
<dbReference type="EMBL" id="LGRX02033504">
    <property type="protein sequence ID" value="KAK3240969.1"/>
    <property type="molecule type" value="Genomic_DNA"/>
</dbReference>
<protein>
    <submittedName>
        <fullName evidence="2">Uncharacterized protein</fullName>
    </submittedName>
</protein>
<dbReference type="Proteomes" id="UP001190700">
    <property type="component" value="Unassembled WGS sequence"/>
</dbReference>
<evidence type="ECO:0000313" key="2">
    <source>
        <dbReference type="EMBL" id="KAK3240969.1"/>
    </source>
</evidence>